<feature type="compositionally biased region" description="Low complexity" evidence="1">
    <location>
        <begin position="248"/>
        <end position="260"/>
    </location>
</feature>
<proteinExistence type="predicted"/>
<evidence type="ECO:0000313" key="4">
    <source>
        <dbReference type="Proteomes" id="UP000505302"/>
    </source>
</evidence>
<dbReference type="CDD" id="cd00352">
    <property type="entry name" value="Gn_AT_II"/>
    <property type="match status" value="1"/>
</dbReference>
<feature type="domain" description="Glutamine amidotransferase type-2" evidence="2">
    <location>
        <begin position="1"/>
        <end position="224"/>
    </location>
</feature>
<evidence type="ECO:0000256" key="1">
    <source>
        <dbReference type="SAM" id="MobiDB-lite"/>
    </source>
</evidence>
<keyword evidence="3" id="KW-0315">Glutamine amidotransferase</keyword>
<keyword evidence="4" id="KW-1185">Reference proteome</keyword>
<evidence type="ECO:0000313" key="3">
    <source>
        <dbReference type="EMBL" id="BCG44964.1"/>
    </source>
</evidence>
<keyword evidence="3" id="KW-0808">Transferase</keyword>
<sequence length="667" mass="75493">MTSTDLDIFNQLLYAGVFRGQHSTGVFGQRKGEKQVFSYKEALPSYAFMLQTEYTNITKGLTNYVVPPSWIVGHSRHATRGAVNARNAHPFTHGDITLVHNGTLLDQDLLPDSKRFEVDSENICHSINTIGAAETIQKLDGAFTLIWHDAKDNTLHIIRNDERPFHLARCGLDWFGASEEAMLMWILERSKSHKNRINDHFECKVGTEYIFDVSNSRMTLVQEVEHKLPVFTVTSRWGGYYSNSSLYQNQQTNKSSSSTSDIYGNKDDKPGVTSGDIRRRKAIEDQNKLAADRGLPYRRDGRVDIIPHEFHAYNNTDRGKMVGYIYDDKAQEYVEGDVHNVAKDEYLKALENPKVVYRGTIACISEVDSMIRLVLTSGLFVDATDKEPQSTTADFDDDIPFDAEDSFITKNGVEVTRKFWESHSHGDCGGCDKHIDWKDARKAVFAYQAYWHPECFEALSKTSEDEEDVPLGVCAICGEVKTDFEFDNEMSKLRGEDVCYICSKEIKDKVKNVTLSEGYIWTKAVDTTNPRRPEVAVRVDERMLSRMIVMVSSAKRSGDITLADVPNSYLEKRGGDTYAISVYGPKNAPKEVPAEKAETFPEKSTSLRKTVVSYDGQRTAEFTKALWTSIGFCAVCYKQIPWRDAETCSLNKENRVICNSDYCKGKH</sequence>
<dbReference type="InterPro" id="IPR029055">
    <property type="entry name" value="Ntn_hydrolases_N"/>
</dbReference>
<dbReference type="Proteomes" id="UP000505302">
    <property type="component" value="Segment"/>
</dbReference>
<dbReference type="Pfam" id="PF13522">
    <property type="entry name" value="GATase_6"/>
    <property type="match status" value="1"/>
</dbReference>
<dbReference type="Gene3D" id="2.10.110.10">
    <property type="entry name" value="Cysteine Rich Protein"/>
    <property type="match status" value="1"/>
</dbReference>
<dbReference type="GO" id="GO:0016740">
    <property type="term" value="F:transferase activity"/>
    <property type="evidence" value="ECO:0007669"/>
    <property type="project" value="UniProtKB-KW"/>
</dbReference>
<dbReference type="InterPro" id="IPR017932">
    <property type="entry name" value="GATase_2_dom"/>
</dbReference>
<dbReference type="SUPFAM" id="SSF56235">
    <property type="entry name" value="N-terminal nucleophile aminohydrolases (Ntn hydrolases)"/>
    <property type="match status" value="1"/>
</dbReference>
<dbReference type="GeneID" id="77949238"/>
<protein>
    <submittedName>
        <fullName evidence="3">Putative glutamine amidotransferase</fullName>
    </submittedName>
</protein>
<dbReference type="EMBL" id="LC553734">
    <property type="protein sequence ID" value="BCG44964.1"/>
    <property type="molecule type" value="Genomic_DNA"/>
</dbReference>
<accession>A0A6J4EGD0</accession>
<reference evidence="3 4" key="1">
    <citation type="submission" date="2020-06" db="EMBL/GenBank/DDBJ databases">
        <title>Complete Genome Sequence of the phage EK010 isolated from swine sewage.</title>
        <authorList>
            <person name="Shahin K."/>
            <person name="Bao H."/>
            <person name="Soleimani-Delfan A."/>
            <person name="Wang R."/>
        </authorList>
    </citation>
    <scope>NUCLEOTIDE SEQUENCE [LARGE SCALE GENOMIC DNA]</scope>
</reference>
<organism evidence="3 4">
    <name type="scientific">Escherichia phage EK010</name>
    <dbReference type="NCBI Taxonomy" id="2742112"/>
    <lineage>
        <taxon>Viruses</taxon>
        <taxon>Duplodnaviria</taxon>
        <taxon>Heunggongvirae</taxon>
        <taxon>Uroviricota</taxon>
        <taxon>Caudoviricetes</taxon>
        <taxon>Mktvariviridae</taxon>
        <taxon>Gordonclarkvirinae</taxon>
        <taxon>Suseptimavirus</taxon>
        <taxon>Suseptimavirus EK010</taxon>
    </lineage>
</organism>
<evidence type="ECO:0000259" key="2">
    <source>
        <dbReference type="PROSITE" id="PS51278"/>
    </source>
</evidence>
<dbReference type="PROSITE" id="PS51278">
    <property type="entry name" value="GATASE_TYPE_2"/>
    <property type="match status" value="1"/>
</dbReference>
<feature type="region of interest" description="Disordered" evidence="1">
    <location>
        <begin position="248"/>
        <end position="278"/>
    </location>
</feature>
<dbReference type="Gene3D" id="3.60.20.10">
    <property type="entry name" value="Glutamine Phosphoribosylpyrophosphate, subunit 1, domain 1"/>
    <property type="match status" value="1"/>
</dbReference>
<dbReference type="RefSeq" id="YP_010672948.1">
    <property type="nucleotide sequence ID" value="NC_070981.1"/>
</dbReference>
<dbReference type="KEGG" id="vg:77949238"/>
<name>A0A6J4EGD0_9CAUD</name>